<dbReference type="PANTHER" id="PTHR19370">
    <property type="entry name" value="NADH-CYTOCHROME B5 REDUCTASE"/>
    <property type="match status" value="1"/>
</dbReference>
<dbReference type="SUPFAM" id="SSF55856">
    <property type="entry name" value="Cytochrome b5-like heme/steroid binding domain"/>
    <property type="match status" value="1"/>
</dbReference>
<evidence type="ECO:0000259" key="17">
    <source>
        <dbReference type="PROSITE" id="PS50255"/>
    </source>
</evidence>
<keyword evidence="12" id="KW-0408">Iron</keyword>
<evidence type="ECO:0008006" key="22">
    <source>
        <dbReference type="Google" id="ProtNLM"/>
    </source>
</evidence>
<dbReference type="GO" id="GO:0020037">
    <property type="term" value="F:heme binding"/>
    <property type="evidence" value="ECO:0007669"/>
    <property type="project" value="InterPro"/>
</dbReference>
<comment type="caution">
    <text evidence="20">The sequence shown here is derived from an EMBL/GenBank/DDBJ whole genome shotgun (WGS) entry which is preliminary data.</text>
</comment>
<dbReference type="EMBL" id="CAJZBQ010000013">
    <property type="protein sequence ID" value="CAG9314975.1"/>
    <property type="molecule type" value="Genomic_DNA"/>
</dbReference>
<evidence type="ECO:0000256" key="5">
    <source>
        <dbReference type="ARBA" id="ARBA00022630"/>
    </source>
</evidence>
<keyword evidence="16" id="KW-0732">Signal</keyword>
<dbReference type="Pfam" id="PF00173">
    <property type="entry name" value="Cyt-b5"/>
    <property type="match status" value="1"/>
</dbReference>
<accession>A0AAU9IJI1</accession>
<dbReference type="PROSITE" id="PS50255">
    <property type="entry name" value="CYTOCHROME_B5_2"/>
    <property type="match status" value="1"/>
</dbReference>
<evidence type="ECO:0000256" key="2">
    <source>
        <dbReference type="ARBA" id="ARBA00004370"/>
    </source>
</evidence>
<dbReference type="InterPro" id="IPR006593">
    <property type="entry name" value="Cyt_b561/ferric_Rdtase_TM"/>
</dbReference>
<evidence type="ECO:0000256" key="13">
    <source>
        <dbReference type="ARBA" id="ARBA00023136"/>
    </source>
</evidence>
<feature type="binding site" evidence="14">
    <location>
        <position position="582"/>
    </location>
    <ligand>
        <name>FAD</name>
        <dbReference type="ChEBI" id="CHEBI:57692"/>
    </ligand>
</feature>
<dbReference type="Pfam" id="PF03351">
    <property type="entry name" value="DOMON"/>
    <property type="match status" value="1"/>
</dbReference>
<keyword evidence="3" id="KW-0813">Transport</keyword>
<feature type="transmembrane region" description="Helical" evidence="15">
    <location>
        <begin position="303"/>
        <end position="322"/>
    </location>
</feature>
<keyword evidence="10 15" id="KW-1133">Transmembrane helix</keyword>
<dbReference type="Gene3D" id="3.40.50.80">
    <property type="entry name" value="Nucleotide-binding domain of ferredoxin-NADP reductase (FNR) module"/>
    <property type="match status" value="1"/>
</dbReference>
<dbReference type="GO" id="GO:0016491">
    <property type="term" value="F:oxidoreductase activity"/>
    <property type="evidence" value="ECO:0007669"/>
    <property type="project" value="UniProtKB-KW"/>
</dbReference>
<keyword evidence="9" id="KW-0249">Electron transport</keyword>
<dbReference type="CDD" id="cd09631">
    <property type="entry name" value="DOMON_DOH"/>
    <property type="match status" value="1"/>
</dbReference>
<dbReference type="InterPro" id="IPR036400">
    <property type="entry name" value="Cyt_B5-like_heme/steroid_sf"/>
</dbReference>
<evidence type="ECO:0000256" key="12">
    <source>
        <dbReference type="ARBA" id="ARBA00023004"/>
    </source>
</evidence>
<evidence type="ECO:0000256" key="8">
    <source>
        <dbReference type="ARBA" id="ARBA00022827"/>
    </source>
</evidence>
<feature type="domain" description="Cytochrome b5 heme-binding" evidence="17">
    <location>
        <begin position="391"/>
        <end position="464"/>
    </location>
</feature>
<dbReference type="SUPFAM" id="SSF49344">
    <property type="entry name" value="CBD9-like"/>
    <property type="match status" value="1"/>
</dbReference>
<name>A0AAU9IJI1_9CILI</name>
<dbReference type="PROSITE" id="PS00191">
    <property type="entry name" value="CYTOCHROME_B5_1"/>
    <property type="match status" value="1"/>
</dbReference>
<comment type="subcellular location">
    <subcellularLocation>
        <location evidence="2">Membrane</location>
    </subcellularLocation>
</comment>
<dbReference type="Gene3D" id="2.40.30.10">
    <property type="entry name" value="Translation factors"/>
    <property type="match status" value="1"/>
</dbReference>
<gene>
    <name evidence="20" type="ORF">BSTOLATCC_MIC12753</name>
</gene>
<dbReference type="SUPFAM" id="SSF63380">
    <property type="entry name" value="Riboflavin synthase domain-like"/>
    <property type="match status" value="1"/>
</dbReference>
<feature type="signal peptide" evidence="16">
    <location>
        <begin position="1"/>
        <end position="23"/>
    </location>
</feature>
<comment type="cofactor">
    <cofactor evidence="1 14">
        <name>FAD</name>
        <dbReference type="ChEBI" id="CHEBI:57692"/>
    </cofactor>
</comment>
<dbReference type="CDD" id="cd08760">
    <property type="entry name" value="Cyt_b561_FRRS1_like"/>
    <property type="match status" value="1"/>
</dbReference>
<dbReference type="InterPro" id="IPR017938">
    <property type="entry name" value="Riboflavin_synthase-like_b-brl"/>
</dbReference>
<dbReference type="SUPFAM" id="SSF52343">
    <property type="entry name" value="Ferredoxin reductase-like, C-terminal NADP-linked domain"/>
    <property type="match status" value="1"/>
</dbReference>
<feature type="transmembrane region" description="Helical" evidence="15">
    <location>
        <begin position="262"/>
        <end position="283"/>
    </location>
</feature>
<evidence type="ECO:0000313" key="21">
    <source>
        <dbReference type="Proteomes" id="UP001162131"/>
    </source>
</evidence>
<dbReference type="InterPro" id="IPR005018">
    <property type="entry name" value="DOMON_domain"/>
</dbReference>
<feature type="chain" id="PRO_5043975715" description="Cytochrome b5 heme-binding domain-containing protein" evidence="16">
    <location>
        <begin position="24"/>
        <end position="731"/>
    </location>
</feature>
<protein>
    <recommendedName>
        <fullName evidence="22">Cytochrome b5 heme-binding domain-containing protein</fullName>
    </recommendedName>
</protein>
<evidence type="ECO:0000256" key="4">
    <source>
        <dbReference type="ARBA" id="ARBA00022617"/>
    </source>
</evidence>
<dbReference type="PANTHER" id="PTHR19370:SF185">
    <property type="entry name" value="NADH-CYTOCHROME B5 REDUCTASE"/>
    <property type="match status" value="1"/>
</dbReference>
<dbReference type="GO" id="GO:0046872">
    <property type="term" value="F:metal ion binding"/>
    <property type="evidence" value="ECO:0007669"/>
    <property type="project" value="UniProtKB-KW"/>
</dbReference>
<dbReference type="Gene3D" id="3.10.120.10">
    <property type="entry name" value="Cytochrome b5-like heme/steroid binding domain"/>
    <property type="match status" value="1"/>
</dbReference>
<dbReference type="Proteomes" id="UP001162131">
    <property type="component" value="Unassembled WGS sequence"/>
</dbReference>
<dbReference type="InterPro" id="IPR018506">
    <property type="entry name" value="Cyt_B5_heme-BS"/>
</dbReference>
<feature type="domain" description="Cytochrome b561" evidence="19">
    <location>
        <begin position="160"/>
        <end position="354"/>
    </location>
</feature>
<evidence type="ECO:0000256" key="7">
    <source>
        <dbReference type="ARBA" id="ARBA00022723"/>
    </source>
</evidence>
<feature type="transmembrane region" description="Helical" evidence="15">
    <location>
        <begin position="221"/>
        <end position="242"/>
    </location>
</feature>
<keyword evidence="8 14" id="KW-0274">FAD</keyword>
<dbReference type="GO" id="GO:0016020">
    <property type="term" value="C:membrane"/>
    <property type="evidence" value="ECO:0007669"/>
    <property type="project" value="UniProtKB-SubCell"/>
</dbReference>
<evidence type="ECO:0000256" key="1">
    <source>
        <dbReference type="ARBA" id="ARBA00001974"/>
    </source>
</evidence>
<evidence type="ECO:0000256" key="11">
    <source>
        <dbReference type="ARBA" id="ARBA00023002"/>
    </source>
</evidence>
<keyword evidence="4" id="KW-0349">Heme</keyword>
<feature type="domain" description="DOMON" evidence="18">
    <location>
        <begin position="32"/>
        <end position="150"/>
    </location>
</feature>
<evidence type="ECO:0000256" key="16">
    <source>
        <dbReference type="SAM" id="SignalP"/>
    </source>
</evidence>
<evidence type="ECO:0000256" key="14">
    <source>
        <dbReference type="PIRSR" id="PIRSR601834-1"/>
    </source>
</evidence>
<dbReference type="InterPro" id="IPR001834">
    <property type="entry name" value="CBR-like"/>
</dbReference>
<keyword evidence="21" id="KW-1185">Reference proteome</keyword>
<dbReference type="PROSITE" id="PS50939">
    <property type="entry name" value="CYTOCHROME_B561"/>
    <property type="match status" value="1"/>
</dbReference>
<evidence type="ECO:0000256" key="9">
    <source>
        <dbReference type="ARBA" id="ARBA00022982"/>
    </source>
</evidence>
<proteinExistence type="predicted"/>
<dbReference type="InterPro" id="IPR039261">
    <property type="entry name" value="FNR_nucleotide-bd"/>
</dbReference>
<feature type="transmembrane region" description="Helical" evidence="15">
    <location>
        <begin position="328"/>
        <end position="345"/>
    </location>
</feature>
<evidence type="ECO:0000259" key="19">
    <source>
        <dbReference type="PROSITE" id="PS50939"/>
    </source>
</evidence>
<reference evidence="20" key="1">
    <citation type="submission" date="2021-09" db="EMBL/GenBank/DDBJ databases">
        <authorList>
            <consortium name="AG Swart"/>
            <person name="Singh M."/>
            <person name="Singh A."/>
            <person name="Seah K."/>
            <person name="Emmerich C."/>
        </authorList>
    </citation>
    <scope>NUCLEOTIDE SEQUENCE</scope>
    <source>
        <strain evidence="20">ATCC30299</strain>
    </source>
</reference>
<dbReference type="AlphaFoldDB" id="A0AAU9IJI1"/>
<dbReference type="Pfam" id="PF03188">
    <property type="entry name" value="Cytochrom_B561"/>
    <property type="match status" value="1"/>
</dbReference>
<dbReference type="Gene3D" id="1.20.120.1770">
    <property type="match status" value="1"/>
</dbReference>
<keyword evidence="7" id="KW-0479">Metal-binding</keyword>
<organism evidence="20 21">
    <name type="scientific">Blepharisma stoltei</name>
    <dbReference type="NCBI Taxonomy" id="1481888"/>
    <lineage>
        <taxon>Eukaryota</taxon>
        <taxon>Sar</taxon>
        <taxon>Alveolata</taxon>
        <taxon>Ciliophora</taxon>
        <taxon>Postciliodesmatophora</taxon>
        <taxon>Heterotrichea</taxon>
        <taxon>Heterotrichida</taxon>
        <taxon>Blepharismidae</taxon>
        <taxon>Blepharisma</taxon>
    </lineage>
</organism>
<evidence type="ECO:0000256" key="6">
    <source>
        <dbReference type="ARBA" id="ARBA00022692"/>
    </source>
</evidence>
<keyword evidence="6 15" id="KW-0812">Transmembrane</keyword>
<feature type="binding site" evidence="14">
    <location>
        <position position="575"/>
    </location>
    <ligand>
        <name>FAD</name>
        <dbReference type="ChEBI" id="CHEBI:57692"/>
    </ligand>
</feature>
<dbReference type="InterPro" id="IPR045266">
    <property type="entry name" value="DOH_DOMON"/>
</dbReference>
<sequence>MDLNLNLKTLFTIFALLFCQSQSQVATVNLDKVMSLGWKFDGEDIIFYFNCEIKKLGWCGIGFGATMDHTDMIILQSDGSSITAKDTHSYTQEQPIIDTSLGGNNNIKLESSSVINGLLTAAIRRPLNTKDTLDNILYRNIETDFCFAYDDRAGFKYHRQNYGSGKIKFGTTQEESYFIKDGRYSAEPYDHHSKAMSVLWIGFVNLGAMIARYLKWWKFWFYLHLVLNSIVIGITMFSVYKIYEENSKKEYSSNYWQRLHSIIGLAIASLLVWQGVLGFISRIFISAKKSAISISLIRQIHHIIGWAMILLSAYNVISGWNLYNDNNLFIMIFLYFVVLILYVFLEFRIQILNFFKIIEVSSSPKNKKKEEAIFINNNKLNYNQIYKIIVNENKEWSFYNQYLLDVSKYIKNHPGGSNLIKSTIGQDIGKYIHGCSSIGEEYNSFTHPKYVYSQINSLIICDLGIEERVFKPLNSNQPAENIVWTVKSRHLIGENIYKLILENSNWEVIIPEGLSWMGKSYLVYGEYNGKPISRYYSHLSCDLQAWKQEIIQNQYSCSRLDKRNRNSRQISLYFKHYPKGKMTSYLKNLINGDNLKIVGPMGPGLMLDKSATGSYLAFAGGTGLLPFMDLIFSIWRNKLEDFTLYLYVSFSNEKEAIALDILKVMQTKYPSSFKLIISISKSHLMTPEMLERWTDLYKIQQTWICGPSGFNEWAYKMLRNRCYPHKKIIIL</sequence>
<keyword evidence="13 15" id="KW-0472">Membrane</keyword>
<dbReference type="InterPro" id="IPR001199">
    <property type="entry name" value="Cyt_B5-like_heme/steroid-bd"/>
</dbReference>
<dbReference type="GO" id="GO:0071949">
    <property type="term" value="F:FAD binding"/>
    <property type="evidence" value="ECO:0007669"/>
    <property type="project" value="TreeGrafter"/>
</dbReference>
<evidence type="ECO:0000256" key="10">
    <source>
        <dbReference type="ARBA" id="ARBA00022989"/>
    </source>
</evidence>
<evidence type="ECO:0000259" key="18">
    <source>
        <dbReference type="PROSITE" id="PS50836"/>
    </source>
</evidence>
<evidence type="ECO:0000256" key="3">
    <source>
        <dbReference type="ARBA" id="ARBA00022448"/>
    </source>
</evidence>
<dbReference type="Pfam" id="PF00970">
    <property type="entry name" value="FAD_binding_6"/>
    <property type="match status" value="1"/>
</dbReference>
<dbReference type="PROSITE" id="PS50836">
    <property type="entry name" value="DOMON"/>
    <property type="match status" value="1"/>
</dbReference>
<feature type="binding site" evidence="14">
    <location>
        <position position="581"/>
    </location>
    <ligand>
        <name>FAD</name>
        <dbReference type="ChEBI" id="CHEBI:57692"/>
    </ligand>
</feature>
<evidence type="ECO:0000256" key="15">
    <source>
        <dbReference type="SAM" id="Phobius"/>
    </source>
</evidence>
<keyword evidence="11" id="KW-0560">Oxidoreductase</keyword>
<evidence type="ECO:0000313" key="20">
    <source>
        <dbReference type="EMBL" id="CAG9314975.1"/>
    </source>
</evidence>
<keyword evidence="5 14" id="KW-0285">Flavoprotein</keyword>
<dbReference type="InterPro" id="IPR008333">
    <property type="entry name" value="Cbr1-like_FAD-bd_dom"/>
</dbReference>